<feature type="coiled-coil region" evidence="8">
    <location>
        <begin position="208"/>
        <end position="298"/>
    </location>
</feature>
<dbReference type="PANTHER" id="PTHR21635">
    <property type="entry name" value="LEUCINE ZIPPER TRANSCRIPTION FACTOR LIKE"/>
    <property type="match status" value="1"/>
</dbReference>
<dbReference type="InterPro" id="IPR026157">
    <property type="entry name" value="LZTFL1"/>
</dbReference>
<evidence type="ECO:0000256" key="1">
    <source>
        <dbReference type="ARBA" id="ARBA00004496"/>
    </source>
</evidence>
<keyword evidence="10" id="KW-1185">Reference proteome</keyword>
<name>A0AAV2HDP1_LYMST</name>
<proteinExistence type="inferred from homology"/>
<evidence type="ECO:0000256" key="3">
    <source>
        <dbReference type="ARBA" id="ARBA00018920"/>
    </source>
</evidence>
<evidence type="ECO:0000313" key="9">
    <source>
        <dbReference type="EMBL" id="CAL1531553.1"/>
    </source>
</evidence>
<dbReference type="GO" id="GO:1903565">
    <property type="term" value="P:negative regulation of protein localization to cilium"/>
    <property type="evidence" value="ECO:0007669"/>
    <property type="project" value="TreeGrafter"/>
</dbReference>
<comment type="caution">
    <text evidence="9">The sequence shown here is derived from an EMBL/GenBank/DDBJ whole genome shotgun (WGS) entry which is preliminary data.</text>
</comment>
<dbReference type="EMBL" id="CAXITT010000092">
    <property type="protein sequence ID" value="CAL1531553.1"/>
    <property type="molecule type" value="Genomic_DNA"/>
</dbReference>
<evidence type="ECO:0000256" key="6">
    <source>
        <dbReference type="ARBA" id="ARBA00024898"/>
    </source>
</evidence>
<evidence type="ECO:0000313" key="10">
    <source>
        <dbReference type="Proteomes" id="UP001497497"/>
    </source>
</evidence>
<accession>A0AAV2HDP1</accession>
<evidence type="ECO:0000256" key="2">
    <source>
        <dbReference type="ARBA" id="ARBA00008868"/>
    </source>
</evidence>
<dbReference type="Proteomes" id="UP001497497">
    <property type="component" value="Unassembled WGS sequence"/>
</dbReference>
<dbReference type="AlphaFoldDB" id="A0AAV2HDP1"/>
<organism evidence="9 10">
    <name type="scientific">Lymnaea stagnalis</name>
    <name type="common">Great pond snail</name>
    <name type="synonym">Helix stagnalis</name>
    <dbReference type="NCBI Taxonomy" id="6523"/>
    <lineage>
        <taxon>Eukaryota</taxon>
        <taxon>Metazoa</taxon>
        <taxon>Spiralia</taxon>
        <taxon>Lophotrochozoa</taxon>
        <taxon>Mollusca</taxon>
        <taxon>Gastropoda</taxon>
        <taxon>Heterobranchia</taxon>
        <taxon>Euthyneura</taxon>
        <taxon>Panpulmonata</taxon>
        <taxon>Hygrophila</taxon>
        <taxon>Lymnaeoidea</taxon>
        <taxon>Lymnaeidae</taxon>
        <taxon>Lymnaea</taxon>
    </lineage>
</organism>
<comment type="subunit">
    <text evidence="7">Self-associates. Interacts with BBS9; the interaction mediates the association of LZTL1 with the BBsome complex and regulates BBSome ciliary trafficking.</text>
</comment>
<evidence type="ECO:0000256" key="7">
    <source>
        <dbReference type="ARBA" id="ARBA00026004"/>
    </source>
</evidence>
<dbReference type="Pfam" id="PF15294">
    <property type="entry name" value="Leu_zip"/>
    <property type="match status" value="1"/>
</dbReference>
<comment type="function">
    <text evidence="6">Regulates ciliary localization of the BBSome complex. Together with the BBSome complex, controls SMO ciliary trafficking and contributes to the sonic hedgehog (SHH) pathway regulation. May play a role in neurite outgrowth. May have tumor suppressor function.</text>
</comment>
<protein>
    <recommendedName>
        <fullName evidence="3">Leucine zipper transcription factor-like protein 1</fullName>
    </recommendedName>
</protein>
<comment type="similarity">
    <text evidence="2">Belongs to the LZTFL1 family.</text>
</comment>
<evidence type="ECO:0000256" key="4">
    <source>
        <dbReference type="ARBA" id="ARBA00022490"/>
    </source>
</evidence>
<evidence type="ECO:0000256" key="5">
    <source>
        <dbReference type="ARBA" id="ARBA00023054"/>
    </source>
</evidence>
<evidence type="ECO:0000256" key="8">
    <source>
        <dbReference type="SAM" id="Coils"/>
    </source>
</evidence>
<dbReference type="PANTHER" id="PTHR21635:SF0">
    <property type="entry name" value="LEUCINE ZIPPER TRANSCRIPTION FACTOR-LIKE PROTEIN 1"/>
    <property type="match status" value="1"/>
</dbReference>
<keyword evidence="4" id="KW-0963">Cytoplasm</keyword>
<comment type="subcellular location">
    <subcellularLocation>
        <location evidence="1">Cytoplasm</location>
    </subcellularLocation>
</comment>
<sequence>MSELGINEHHQAQVINYIRFARYQRAQRLRAVDVCFEELKDSRLTDETFTVDEVTDMLDGLLAVVRSEVESELINTAHTNVLMTRQLCLQAEKWHLKLSTDISELENRELLEQIREFEEREFSGAKKDKDFVPKKLMPINDTGLTQLLNTKIDELLSENEMLLQRLAKFDKEFTSNYQRTKSLTSDLERMQAELMAKGTRPGATPEEISNMSRQMAELQLQIDQERKKGQISADQAEREMANTKHELLRIREMLELAEKELEKKVSQTNPFKNLKQMLQRKNDQMKELRKRLMKYEEVEDN</sequence>
<keyword evidence="5 8" id="KW-0175">Coiled coil</keyword>
<reference evidence="9 10" key="1">
    <citation type="submission" date="2024-04" db="EMBL/GenBank/DDBJ databases">
        <authorList>
            <consortium name="Genoscope - CEA"/>
            <person name="William W."/>
        </authorList>
    </citation>
    <scope>NUCLEOTIDE SEQUENCE [LARGE SCALE GENOMIC DNA]</scope>
</reference>
<dbReference type="GO" id="GO:0005737">
    <property type="term" value="C:cytoplasm"/>
    <property type="evidence" value="ECO:0007669"/>
    <property type="project" value="UniProtKB-SubCell"/>
</dbReference>
<gene>
    <name evidence="9" type="ORF">GSLYS_00005648001</name>
</gene>